<keyword evidence="3" id="KW-1185">Reference proteome</keyword>
<evidence type="ECO:0000313" key="2">
    <source>
        <dbReference type="EMBL" id="SDC38767.1"/>
    </source>
</evidence>
<sequence>MSQERKEDSTHEQVDWMVDEGLGADHTGRDSGVVKKTDTRVIRTHPEAQRKDVEGEGNGRYWMDVDRMVNEGLGGGHVGEATGKIDESPPLRSKQRPADTEG</sequence>
<feature type="region of interest" description="Disordered" evidence="1">
    <location>
        <begin position="20"/>
        <end position="58"/>
    </location>
</feature>
<dbReference type="AlphaFoldDB" id="A0A1G6L6H0"/>
<dbReference type="RefSeq" id="WP_091568005.1">
    <property type="nucleotide sequence ID" value="NZ_FMZA01000007.1"/>
</dbReference>
<dbReference type="EMBL" id="FMZA01000007">
    <property type="protein sequence ID" value="SDC38767.1"/>
    <property type="molecule type" value="Genomic_DNA"/>
</dbReference>
<evidence type="ECO:0000313" key="3">
    <source>
        <dbReference type="Proteomes" id="UP000199387"/>
    </source>
</evidence>
<organism evidence="2 3">
    <name type="scientific">Melghirimyces thermohalophilus</name>
    <dbReference type="NCBI Taxonomy" id="1236220"/>
    <lineage>
        <taxon>Bacteria</taxon>
        <taxon>Bacillati</taxon>
        <taxon>Bacillota</taxon>
        <taxon>Bacilli</taxon>
        <taxon>Bacillales</taxon>
        <taxon>Thermoactinomycetaceae</taxon>
        <taxon>Melghirimyces</taxon>
    </lineage>
</organism>
<accession>A0A1G6L6H0</accession>
<feature type="region of interest" description="Disordered" evidence="1">
    <location>
        <begin position="73"/>
        <end position="102"/>
    </location>
</feature>
<feature type="compositionally biased region" description="Basic and acidic residues" evidence="1">
    <location>
        <begin position="26"/>
        <end position="54"/>
    </location>
</feature>
<name>A0A1G6L6H0_9BACL</name>
<gene>
    <name evidence="2" type="ORF">SAMN04488112_10770</name>
</gene>
<evidence type="ECO:0000256" key="1">
    <source>
        <dbReference type="SAM" id="MobiDB-lite"/>
    </source>
</evidence>
<protein>
    <submittedName>
        <fullName evidence="2">Uncharacterized protein</fullName>
    </submittedName>
</protein>
<reference evidence="2 3" key="1">
    <citation type="submission" date="2016-10" db="EMBL/GenBank/DDBJ databases">
        <authorList>
            <person name="de Groot N.N."/>
        </authorList>
    </citation>
    <scope>NUCLEOTIDE SEQUENCE [LARGE SCALE GENOMIC DNA]</scope>
    <source>
        <strain evidence="2 3">DSM 45514</strain>
    </source>
</reference>
<proteinExistence type="predicted"/>
<dbReference type="Proteomes" id="UP000199387">
    <property type="component" value="Unassembled WGS sequence"/>
</dbReference>